<keyword evidence="2" id="KW-0472">Membrane</keyword>
<dbReference type="Pfam" id="PF06966">
    <property type="entry name" value="DUF1295"/>
    <property type="match status" value="1"/>
</dbReference>
<dbReference type="PROSITE" id="PS50244">
    <property type="entry name" value="S5A_REDUCTASE"/>
    <property type="match status" value="1"/>
</dbReference>
<proteinExistence type="predicted"/>
<comment type="caution">
    <text evidence="3">The sequence shown here is derived from an EMBL/GenBank/DDBJ whole genome shotgun (WGS) entry which is preliminary data.</text>
</comment>
<name>A0A9P4QJ73_9PEZI</name>
<dbReference type="EMBL" id="MU003766">
    <property type="protein sequence ID" value="KAF2725876.1"/>
    <property type="molecule type" value="Genomic_DNA"/>
</dbReference>
<keyword evidence="4" id="KW-1185">Reference proteome</keyword>
<dbReference type="Proteomes" id="UP000799441">
    <property type="component" value="Unassembled WGS sequence"/>
</dbReference>
<dbReference type="InterPro" id="IPR010721">
    <property type="entry name" value="UstE-like"/>
</dbReference>
<organism evidence="3 4">
    <name type="scientific">Polychaeton citri CBS 116435</name>
    <dbReference type="NCBI Taxonomy" id="1314669"/>
    <lineage>
        <taxon>Eukaryota</taxon>
        <taxon>Fungi</taxon>
        <taxon>Dikarya</taxon>
        <taxon>Ascomycota</taxon>
        <taxon>Pezizomycotina</taxon>
        <taxon>Dothideomycetes</taxon>
        <taxon>Dothideomycetidae</taxon>
        <taxon>Capnodiales</taxon>
        <taxon>Capnodiaceae</taxon>
        <taxon>Polychaeton</taxon>
    </lineage>
</organism>
<evidence type="ECO:0000313" key="3">
    <source>
        <dbReference type="EMBL" id="KAF2725876.1"/>
    </source>
</evidence>
<protein>
    <recommendedName>
        <fullName evidence="5">Steroid 5-alpha reductase C-terminal domain-containing protein</fullName>
    </recommendedName>
</protein>
<dbReference type="OrthoDB" id="67965at2759"/>
<feature type="transmembrane region" description="Helical" evidence="2">
    <location>
        <begin position="160"/>
        <end position="184"/>
    </location>
</feature>
<keyword evidence="2" id="KW-0812">Transmembrane</keyword>
<keyword evidence="2" id="KW-1133">Transmembrane helix</keyword>
<evidence type="ECO:0008006" key="5">
    <source>
        <dbReference type="Google" id="ProtNLM"/>
    </source>
</evidence>
<evidence type="ECO:0000256" key="1">
    <source>
        <dbReference type="SAM" id="MobiDB-lite"/>
    </source>
</evidence>
<reference evidence="3" key="1">
    <citation type="journal article" date="2020" name="Stud. Mycol.">
        <title>101 Dothideomycetes genomes: a test case for predicting lifestyles and emergence of pathogens.</title>
        <authorList>
            <person name="Haridas S."/>
            <person name="Albert R."/>
            <person name="Binder M."/>
            <person name="Bloem J."/>
            <person name="Labutti K."/>
            <person name="Salamov A."/>
            <person name="Andreopoulos B."/>
            <person name="Baker S."/>
            <person name="Barry K."/>
            <person name="Bills G."/>
            <person name="Bluhm B."/>
            <person name="Cannon C."/>
            <person name="Castanera R."/>
            <person name="Culley D."/>
            <person name="Daum C."/>
            <person name="Ezra D."/>
            <person name="Gonzalez J."/>
            <person name="Henrissat B."/>
            <person name="Kuo A."/>
            <person name="Liang C."/>
            <person name="Lipzen A."/>
            <person name="Lutzoni F."/>
            <person name="Magnuson J."/>
            <person name="Mondo S."/>
            <person name="Nolan M."/>
            <person name="Ohm R."/>
            <person name="Pangilinan J."/>
            <person name="Park H.-J."/>
            <person name="Ramirez L."/>
            <person name="Alfaro M."/>
            <person name="Sun H."/>
            <person name="Tritt A."/>
            <person name="Yoshinaga Y."/>
            <person name="Zwiers L.-H."/>
            <person name="Turgeon B."/>
            <person name="Goodwin S."/>
            <person name="Spatafora J."/>
            <person name="Crous P."/>
            <person name="Grigoriev I."/>
        </authorList>
    </citation>
    <scope>NUCLEOTIDE SEQUENCE</scope>
    <source>
        <strain evidence="3">CBS 116435</strain>
    </source>
</reference>
<feature type="region of interest" description="Disordered" evidence="1">
    <location>
        <begin position="1"/>
        <end position="24"/>
    </location>
</feature>
<dbReference type="Gene3D" id="1.20.120.1630">
    <property type="match status" value="1"/>
</dbReference>
<feature type="compositionally biased region" description="Low complexity" evidence="1">
    <location>
        <begin position="7"/>
        <end position="24"/>
    </location>
</feature>
<dbReference type="AlphaFoldDB" id="A0A9P4QJ73"/>
<accession>A0A9P4QJ73</accession>
<evidence type="ECO:0000313" key="4">
    <source>
        <dbReference type="Proteomes" id="UP000799441"/>
    </source>
</evidence>
<sequence length="286" mass="31424">MADQTRSSSVQQEPPVVPGSSSSGYEPPAWFWQSRVKGPSQSSAILFTGLRTLDVSLQYWLLKSNAIANVIGEYRIAPGALGVTTTATTLGLNPYQSIILGLSVGAALKQIYWNHAINNEVFAAPFATLIAAYNTVFNCVNTGFAIWAVTSQIPSAQSSLGSFITSMPMSIPIGLMLYSIGLFVEWYSEIQRKRFKADPRNAGKPYSGGLFGFARSINYGGYTLWRTGYALVCGGWLWAGAVLAWNAGDFCNRAIPSMDAYCEKRYGRQWDEVRSKVPYSLLPWIY</sequence>
<evidence type="ECO:0000256" key="2">
    <source>
        <dbReference type="SAM" id="Phobius"/>
    </source>
</evidence>
<gene>
    <name evidence="3" type="ORF">K431DRAFT_280606</name>
</gene>